<reference evidence="1" key="1">
    <citation type="submission" date="2021-01" db="EMBL/GenBank/DDBJ databases">
        <authorList>
            <consortium name="Genoscope - CEA"/>
            <person name="William W."/>
        </authorList>
    </citation>
    <scope>NUCLEOTIDE SEQUENCE</scope>
</reference>
<accession>A0A8S1V346</accession>
<keyword evidence="2" id="KW-1185">Reference proteome</keyword>
<dbReference type="EMBL" id="CAJJDO010000054">
    <property type="protein sequence ID" value="CAD8171007.1"/>
    <property type="molecule type" value="Genomic_DNA"/>
</dbReference>
<sequence length="108" mass="13292">MISWQKQILILNYISIIFQQKYFGSKFKQRVLILIIQIERNYRNVKSRFQTLNNCNNFNQLNNYFLINNYNKKIFIKFIVMNMIKKIVGYKLMNQKHLSQRDNKLKHL</sequence>
<organism evidence="1 2">
    <name type="scientific">Paramecium pentaurelia</name>
    <dbReference type="NCBI Taxonomy" id="43138"/>
    <lineage>
        <taxon>Eukaryota</taxon>
        <taxon>Sar</taxon>
        <taxon>Alveolata</taxon>
        <taxon>Ciliophora</taxon>
        <taxon>Intramacronucleata</taxon>
        <taxon>Oligohymenophorea</taxon>
        <taxon>Peniculida</taxon>
        <taxon>Parameciidae</taxon>
        <taxon>Paramecium</taxon>
    </lineage>
</organism>
<name>A0A8S1V346_9CILI</name>
<comment type="caution">
    <text evidence="1">The sequence shown here is derived from an EMBL/GenBank/DDBJ whole genome shotgun (WGS) entry which is preliminary data.</text>
</comment>
<protein>
    <submittedName>
        <fullName evidence="1">Uncharacterized protein</fullName>
    </submittedName>
</protein>
<dbReference type="Proteomes" id="UP000689195">
    <property type="component" value="Unassembled WGS sequence"/>
</dbReference>
<gene>
    <name evidence="1" type="ORF">PPENT_87.1.T0540065</name>
</gene>
<proteinExistence type="predicted"/>
<evidence type="ECO:0000313" key="2">
    <source>
        <dbReference type="Proteomes" id="UP000689195"/>
    </source>
</evidence>
<dbReference type="AlphaFoldDB" id="A0A8S1V346"/>
<evidence type="ECO:0000313" key="1">
    <source>
        <dbReference type="EMBL" id="CAD8171007.1"/>
    </source>
</evidence>